<dbReference type="PATRIC" id="fig|1028800.3.peg.369"/>
<dbReference type="Proteomes" id="UP000028181">
    <property type="component" value="Chromosome I"/>
</dbReference>
<dbReference type="eggNOG" id="COG1278">
    <property type="taxonomic scope" value="Bacteria"/>
</dbReference>
<gene>
    <name evidence="1" type="ORF">RG540_CH03680</name>
</gene>
<evidence type="ECO:0000313" key="1">
    <source>
        <dbReference type="EMBL" id="CDN46560.1"/>
    </source>
</evidence>
<dbReference type="KEGG" id="ngg:RG540_CH03680"/>
<reference evidence="2" key="1">
    <citation type="journal article" date="2014" name="BMC Genomics">
        <title>Genome sequencing of two Neorhizobium galegae strains reveals a noeT gene responsible for the unusual acetylation of the nodulation factors.</title>
        <authorList>
            <person name="Osterman J."/>
            <person name="Marsh J."/>
            <person name="Laine P.K."/>
            <person name="Zeng Z."/>
            <person name="Alatalo E."/>
            <person name="Sullivan J.T."/>
            <person name="Young J.P."/>
            <person name="Thomas-Oates J."/>
            <person name="Paulin L."/>
            <person name="Lindstrom K."/>
        </authorList>
    </citation>
    <scope>NUCLEOTIDE SEQUENCE [LARGE SCALE GENOMIC DNA]</scope>
    <source>
        <strain evidence="2">HAMBI 540</strain>
    </source>
</reference>
<dbReference type="GeneID" id="24255739"/>
<keyword evidence="2" id="KW-1185">Reference proteome</keyword>
<proteinExistence type="predicted"/>
<organism evidence="1 2">
    <name type="scientific">Neorhizobium galegae bv. orientalis str. HAMBI 540</name>
    <dbReference type="NCBI Taxonomy" id="1028800"/>
    <lineage>
        <taxon>Bacteria</taxon>
        <taxon>Pseudomonadati</taxon>
        <taxon>Pseudomonadota</taxon>
        <taxon>Alphaproteobacteria</taxon>
        <taxon>Hyphomicrobiales</taxon>
        <taxon>Rhizobiaceae</taxon>
        <taxon>Rhizobium/Agrobacterium group</taxon>
        <taxon>Neorhizobium</taxon>
    </lineage>
</organism>
<dbReference type="AlphaFoldDB" id="A0A068SN97"/>
<evidence type="ECO:0008006" key="3">
    <source>
        <dbReference type="Google" id="ProtNLM"/>
    </source>
</evidence>
<dbReference type="HOGENOM" id="CLU_166775_1_0_5"/>
<name>A0A068SN97_NEOGA</name>
<sequence length="87" mass="9728">MSNFTLLVIGATATAFLAAGGYTLFPREWYDPGCNLKGNISIGSGERIFHVPGQYDYDATNIRRDYGERWFCSEEDARAAGWRKAGR</sequence>
<accession>A0A068SN97</accession>
<dbReference type="EMBL" id="HG938353">
    <property type="protein sequence ID" value="CDN46560.1"/>
    <property type="molecule type" value="Genomic_DNA"/>
</dbReference>
<dbReference type="RefSeq" id="WP_038584021.1">
    <property type="nucleotide sequence ID" value="NZ_HG938353.1"/>
</dbReference>
<dbReference type="OrthoDB" id="9805504at2"/>
<evidence type="ECO:0000313" key="2">
    <source>
        <dbReference type="Proteomes" id="UP000028181"/>
    </source>
</evidence>
<protein>
    <recommendedName>
        <fullName evidence="3">Succinoglycan biosynthesis protein ExoI</fullName>
    </recommendedName>
</protein>